<reference evidence="1 2" key="1">
    <citation type="submission" date="2023-03" db="EMBL/GenBank/DDBJ databases">
        <title>Draft genome sequence of the bacteria which degrade cell wall of Tricholomamatutake.</title>
        <authorList>
            <person name="Konishi Y."/>
            <person name="Fukuta Y."/>
            <person name="Shirasaka N."/>
        </authorList>
    </citation>
    <scope>NUCLEOTIDE SEQUENCE [LARGE SCALE GENOMIC DNA]</scope>
    <source>
        <strain evidence="2">mu1</strain>
    </source>
</reference>
<name>A0ABQ6GGR5_9BACL</name>
<dbReference type="EMBL" id="BSSQ01000015">
    <property type="protein sequence ID" value="GLX69455.1"/>
    <property type="molecule type" value="Genomic_DNA"/>
</dbReference>
<keyword evidence="2" id="KW-1185">Reference proteome</keyword>
<dbReference type="Proteomes" id="UP001157114">
    <property type="component" value="Unassembled WGS sequence"/>
</dbReference>
<organism evidence="1 2">
    <name type="scientific">Paenibacillus glycanilyticus</name>
    <dbReference type="NCBI Taxonomy" id="126569"/>
    <lineage>
        <taxon>Bacteria</taxon>
        <taxon>Bacillati</taxon>
        <taxon>Bacillota</taxon>
        <taxon>Bacilli</taxon>
        <taxon>Bacillales</taxon>
        <taxon>Paenibacillaceae</taxon>
        <taxon>Paenibacillus</taxon>
    </lineage>
</organism>
<evidence type="ECO:0000313" key="2">
    <source>
        <dbReference type="Proteomes" id="UP001157114"/>
    </source>
</evidence>
<sequence>MPCSSNVSDTSKADAPLAISILTGSPAAVGFKPFQTYKKTLPAPMIRRARSDNTTHIAIRPAEGPDFECCCLDCANLKFLLK</sequence>
<comment type="caution">
    <text evidence="1">The sequence shown here is derived from an EMBL/GenBank/DDBJ whole genome shotgun (WGS) entry which is preliminary data.</text>
</comment>
<protein>
    <submittedName>
        <fullName evidence="1">Uncharacterized protein</fullName>
    </submittedName>
</protein>
<gene>
    <name evidence="1" type="ORF">MU1_38000</name>
</gene>
<proteinExistence type="predicted"/>
<accession>A0ABQ6GGR5</accession>
<evidence type="ECO:0000313" key="1">
    <source>
        <dbReference type="EMBL" id="GLX69455.1"/>
    </source>
</evidence>